<gene>
    <name evidence="2" type="ORF">KI387_036778</name>
</gene>
<protein>
    <submittedName>
        <fullName evidence="2">Uncharacterized protein</fullName>
    </submittedName>
</protein>
<accession>A0AA38FQD3</accession>
<dbReference type="AlphaFoldDB" id="A0AA38FQD3"/>
<reference evidence="2 3" key="1">
    <citation type="journal article" date="2021" name="Nat. Plants">
        <title>The Taxus genome provides insights into paclitaxel biosynthesis.</title>
        <authorList>
            <person name="Xiong X."/>
            <person name="Gou J."/>
            <person name="Liao Q."/>
            <person name="Li Y."/>
            <person name="Zhou Q."/>
            <person name="Bi G."/>
            <person name="Li C."/>
            <person name="Du R."/>
            <person name="Wang X."/>
            <person name="Sun T."/>
            <person name="Guo L."/>
            <person name="Liang H."/>
            <person name="Lu P."/>
            <person name="Wu Y."/>
            <person name="Zhang Z."/>
            <person name="Ro D.K."/>
            <person name="Shang Y."/>
            <person name="Huang S."/>
            <person name="Yan J."/>
        </authorList>
    </citation>
    <scope>NUCLEOTIDE SEQUENCE [LARGE SCALE GENOMIC DNA]</scope>
    <source>
        <strain evidence="2">Ta-2019</strain>
    </source>
</reference>
<evidence type="ECO:0000256" key="1">
    <source>
        <dbReference type="SAM" id="MobiDB-lite"/>
    </source>
</evidence>
<keyword evidence="3" id="KW-1185">Reference proteome</keyword>
<evidence type="ECO:0000313" key="2">
    <source>
        <dbReference type="EMBL" id="KAH9308867.1"/>
    </source>
</evidence>
<name>A0AA38FQD3_TAXCH</name>
<dbReference type="EMBL" id="JAHRHJ020000007">
    <property type="protein sequence ID" value="KAH9308867.1"/>
    <property type="molecule type" value="Genomic_DNA"/>
</dbReference>
<feature type="compositionally biased region" description="Basic residues" evidence="1">
    <location>
        <begin position="22"/>
        <end position="31"/>
    </location>
</feature>
<organism evidence="2 3">
    <name type="scientific">Taxus chinensis</name>
    <name type="common">Chinese yew</name>
    <name type="synonym">Taxus wallichiana var. chinensis</name>
    <dbReference type="NCBI Taxonomy" id="29808"/>
    <lineage>
        <taxon>Eukaryota</taxon>
        <taxon>Viridiplantae</taxon>
        <taxon>Streptophyta</taxon>
        <taxon>Embryophyta</taxon>
        <taxon>Tracheophyta</taxon>
        <taxon>Spermatophyta</taxon>
        <taxon>Pinopsida</taxon>
        <taxon>Pinidae</taxon>
        <taxon>Conifers II</taxon>
        <taxon>Cupressales</taxon>
        <taxon>Taxaceae</taxon>
        <taxon>Taxus</taxon>
    </lineage>
</organism>
<feature type="compositionally biased region" description="Basic and acidic residues" evidence="1">
    <location>
        <begin position="12"/>
        <end position="21"/>
    </location>
</feature>
<feature type="non-terminal residue" evidence="2">
    <location>
        <position position="82"/>
    </location>
</feature>
<feature type="region of interest" description="Disordered" evidence="1">
    <location>
        <begin position="1"/>
        <end position="35"/>
    </location>
</feature>
<comment type="caution">
    <text evidence="2">The sequence shown here is derived from an EMBL/GenBank/DDBJ whole genome shotgun (WGS) entry which is preliminary data.</text>
</comment>
<proteinExistence type="predicted"/>
<sequence>MKEKGAMMTTKLVDKPTEQSKKGKGKGKGKKKQEIPLDTNEEWYSEMQYLDGVLLGQEWEYHIRQMTMIDYNLRSSTITKEM</sequence>
<evidence type="ECO:0000313" key="3">
    <source>
        <dbReference type="Proteomes" id="UP000824469"/>
    </source>
</evidence>
<dbReference type="Proteomes" id="UP000824469">
    <property type="component" value="Unassembled WGS sequence"/>
</dbReference>